<evidence type="ECO:0000256" key="2">
    <source>
        <dbReference type="SAM" id="MobiDB-lite"/>
    </source>
</evidence>
<feature type="chain" id="PRO_5034232325" evidence="3">
    <location>
        <begin position="27"/>
        <end position="1030"/>
    </location>
</feature>
<accession>A0A8F9TV49</accession>
<gene>
    <name evidence="5" type="ORF">K0B96_12640</name>
</gene>
<dbReference type="SMART" id="SM00606">
    <property type="entry name" value="CBD_IV"/>
    <property type="match status" value="3"/>
</dbReference>
<dbReference type="Gene3D" id="2.60.120.260">
    <property type="entry name" value="Galactose-binding domain-like"/>
    <property type="match status" value="3"/>
</dbReference>
<dbReference type="GO" id="GO:0030246">
    <property type="term" value="F:carbohydrate binding"/>
    <property type="evidence" value="ECO:0007669"/>
    <property type="project" value="InterPro"/>
</dbReference>
<feature type="domain" description="CBM6" evidence="4">
    <location>
        <begin position="161"/>
        <end position="283"/>
    </location>
</feature>
<name>A0A8F9TV49_9BACT</name>
<feature type="domain" description="CBM6" evidence="4">
    <location>
        <begin position="299"/>
        <end position="421"/>
    </location>
</feature>
<dbReference type="Proteomes" id="UP000825051">
    <property type="component" value="Chromosome"/>
</dbReference>
<evidence type="ECO:0000313" key="5">
    <source>
        <dbReference type="EMBL" id="QYM78152.1"/>
    </source>
</evidence>
<evidence type="ECO:0000256" key="1">
    <source>
        <dbReference type="ARBA" id="ARBA00022729"/>
    </source>
</evidence>
<keyword evidence="6" id="KW-1185">Reference proteome</keyword>
<dbReference type="InterPro" id="IPR006584">
    <property type="entry name" value="Cellulose-bd_IV"/>
</dbReference>
<dbReference type="SUPFAM" id="SSF49785">
    <property type="entry name" value="Galactose-binding domain-like"/>
    <property type="match status" value="3"/>
</dbReference>
<dbReference type="InterPro" id="IPR005084">
    <property type="entry name" value="CBM6"/>
</dbReference>
<dbReference type="Pfam" id="PF03422">
    <property type="entry name" value="CBM_6"/>
    <property type="match status" value="3"/>
</dbReference>
<reference evidence="5" key="1">
    <citation type="submission" date="2021-08" db="EMBL/GenBank/DDBJ databases">
        <title>Genome of a novel bacterium of the phylum Verrucomicrobia, Oleiharenicola sp. KSB-15.</title>
        <authorList>
            <person name="Chung J.-H."/>
            <person name="Ahn J.-H."/>
            <person name="Yoon Y."/>
            <person name="Kim D.-Y."/>
            <person name="An S.-H."/>
            <person name="Park I."/>
            <person name="Yeon J."/>
        </authorList>
    </citation>
    <scope>NUCLEOTIDE SEQUENCE</scope>
    <source>
        <strain evidence="5">KSB-15</strain>
    </source>
</reference>
<keyword evidence="1 3" id="KW-0732">Signal</keyword>
<dbReference type="SUPFAM" id="SSF51004">
    <property type="entry name" value="C-terminal (heme d1) domain of cytochrome cd1-nitrite reductase"/>
    <property type="match status" value="1"/>
</dbReference>
<proteinExistence type="predicted"/>
<feature type="region of interest" description="Disordered" evidence="2">
    <location>
        <begin position="144"/>
        <end position="163"/>
    </location>
</feature>
<evidence type="ECO:0000259" key="4">
    <source>
        <dbReference type="PROSITE" id="PS51175"/>
    </source>
</evidence>
<organism evidence="5 6">
    <name type="scientific">Horticoccus luteus</name>
    <dbReference type="NCBI Taxonomy" id="2862869"/>
    <lineage>
        <taxon>Bacteria</taxon>
        <taxon>Pseudomonadati</taxon>
        <taxon>Verrucomicrobiota</taxon>
        <taxon>Opitutia</taxon>
        <taxon>Opitutales</taxon>
        <taxon>Opitutaceae</taxon>
        <taxon>Horticoccus</taxon>
    </lineage>
</organism>
<dbReference type="PROSITE" id="PS51175">
    <property type="entry name" value="CBM6"/>
    <property type="match status" value="3"/>
</dbReference>
<evidence type="ECO:0000256" key="3">
    <source>
        <dbReference type="SAM" id="SignalP"/>
    </source>
</evidence>
<dbReference type="AlphaFoldDB" id="A0A8F9TV49"/>
<evidence type="ECO:0000313" key="6">
    <source>
        <dbReference type="Proteomes" id="UP000825051"/>
    </source>
</evidence>
<feature type="signal peptide" evidence="3">
    <location>
        <begin position="1"/>
        <end position="26"/>
    </location>
</feature>
<dbReference type="KEGG" id="ole:K0B96_12640"/>
<feature type="domain" description="CBM6" evidence="4">
    <location>
        <begin position="26"/>
        <end position="148"/>
    </location>
</feature>
<sequence>MRLRLVPISFLLATGFTFFSASSGFAALQAESASSGGGTVIEHNYAGYNGSGFANLPNSGGWVEFTNVDGGSGGSATLTIRYAQGSGTRKGALIVNGATQAITFGSTGAWDTWKTQSVTVSLKSGATNTIRLQSNGQDFPNVDEISVDAASGGGSSSASSNSLQAESASYGGGTVVEKNYGGYKGSGFVNLPSSGGYVQFNNVDGGSGGTATIEIRYAQGSGTRTGALLVNGAKQSVTFGATGAWDTWKTQSVAVSLKSGTANTIRLESNGQDFPNVDEITVTTGSGSSGSDSGSSAAGSFQAESASYGGGTVIEHNYSGYHGSGFANLPNSGGYLEFAKIDGGSGGSTTLAIRYAQPSGSRTGSLIVNGSKQSITFNATGSWDTWKTQSVSITLKSGATNTIRFESNGQDFPNVDEIVLGGGGASTPTIDPIQPPDGEVVTIDDSLLSIFNSNGTISAVKYAAAALLWDVTTASSRLGPTFADLNPRASDDRPTLFKPTTKSADSSYCARIGKYEVGSPGSWSNYWSTSGQVGYVPDSPATNPGLDRIQTFAFYNHAYALSPRLDPMATRASPDPQTLIPSYAAMNGERPTQPIAMVRNYGLLSNEALVLYRDGLLASAGTQTSRSMGEQNFPSVLFPENKIPTSIAVTTLNEFALVTVWDTTAMKGQLAVIALEGKYLAHHTWPYMGFPNQGSWSDFKLLGYIDLPMAAPSSVSAASNGWWESPGTTGGKTLAQIDLTNDSNRKLLWDGNWQGVIATKGYAVVASKQEGKVCFVDLTPLFAYMKTSYLSSVSTFKATLASRGSGSTQFPKTFSALPSIKPTVVYTTTVAKPTAVLAGVKLNRWTQDRHKAYVASEDGTITVFDTSSLRKRWDYEKLGPLEKMGTFKVGRNPVSMAFMRFNESGLPLVPTNSDGTVATDPLNGMFYVACRGERDVEGVVSFGGKGSVFRRIRDKRMGDPVAVSVTDRANIVTVADFNGKKILSFRVGKLTDASTGKVYGPGSSGTDKFEFAGELALPGHPFLVGSSNVN</sequence>
<feature type="compositionally biased region" description="Low complexity" evidence="2">
    <location>
        <begin position="285"/>
        <end position="301"/>
    </location>
</feature>
<dbReference type="InterPro" id="IPR011048">
    <property type="entry name" value="Haem_d1_sf"/>
</dbReference>
<dbReference type="EMBL" id="CP080507">
    <property type="protein sequence ID" value="QYM78152.1"/>
    <property type="molecule type" value="Genomic_DNA"/>
</dbReference>
<feature type="region of interest" description="Disordered" evidence="2">
    <location>
        <begin position="276"/>
        <end position="301"/>
    </location>
</feature>
<protein>
    <submittedName>
        <fullName evidence="5">Carbohydrate-binding protein</fullName>
    </submittedName>
</protein>
<dbReference type="RefSeq" id="WP_220161256.1">
    <property type="nucleotide sequence ID" value="NZ_CP080507.1"/>
</dbReference>
<dbReference type="InterPro" id="IPR008979">
    <property type="entry name" value="Galactose-bd-like_sf"/>
</dbReference>